<dbReference type="Pfam" id="PF07833">
    <property type="entry name" value="Cu_amine_oxidN1"/>
    <property type="match status" value="1"/>
</dbReference>
<reference evidence="2" key="1">
    <citation type="journal article" date="2020" name="mSystems">
        <title>Genome- and Community-Level Interaction Insights into Carbon Utilization and Element Cycling Functions of Hydrothermarchaeota in Hydrothermal Sediment.</title>
        <authorList>
            <person name="Zhou Z."/>
            <person name="Liu Y."/>
            <person name="Xu W."/>
            <person name="Pan J."/>
            <person name="Luo Z.H."/>
            <person name="Li M."/>
        </authorList>
    </citation>
    <scope>NUCLEOTIDE SEQUENCE [LARGE SCALE GENOMIC DNA]</scope>
    <source>
        <strain evidence="2">SpSt-794</strain>
    </source>
</reference>
<evidence type="ECO:0000313" key="2">
    <source>
        <dbReference type="EMBL" id="HGW60180.1"/>
    </source>
</evidence>
<name>A0A7C4Y3W3_9BACT</name>
<dbReference type="Gene3D" id="3.30.457.10">
    <property type="entry name" value="Copper amine oxidase-like, N-terminal domain"/>
    <property type="match status" value="1"/>
</dbReference>
<dbReference type="AlphaFoldDB" id="A0A7C4Y3W3"/>
<dbReference type="SUPFAM" id="SSF55383">
    <property type="entry name" value="Copper amine oxidase, domain N"/>
    <property type="match status" value="1"/>
</dbReference>
<dbReference type="EMBL" id="DTHV01000058">
    <property type="protein sequence ID" value="HGW60180.1"/>
    <property type="molecule type" value="Genomic_DNA"/>
</dbReference>
<organism evidence="2">
    <name type="scientific">Caldisericum exile</name>
    <dbReference type="NCBI Taxonomy" id="693075"/>
    <lineage>
        <taxon>Bacteria</taxon>
        <taxon>Pseudomonadati</taxon>
        <taxon>Caldisericota/Cryosericota group</taxon>
        <taxon>Caldisericota</taxon>
        <taxon>Caldisericia</taxon>
        <taxon>Caldisericales</taxon>
        <taxon>Caldisericaceae</taxon>
        <taxon>Caldisericum</taxon>
    </lineage>
</organism>
<dbReference type="InterPro" id="IPR012854">
    <property type="entry name" value="Cu_amine_oxidase-like_N"/>
</dbReference>
<accession>A0A7C4Y3W3</accession>
<protein>
    <submittedName>
        <fullName evidence="2">Copper amine oxidase N-terminal domain-containing protein</fullName>
    </submittedName>
</protein>
<feature type="domain" description="Copper amine oxidase-like N-terminal" evidence="1">
    <location>
        <begin position="2"/>
        <end position="101"/>
    </location>
</feature>
<proteinExistence type="predicted"/>
<dbReference type="InterPro" id="IPR036582">
    <property type="entry name" value="Mao_N_sf"/>
</dbReference>
<gene>
    <name evidence="2" type="ORF">ENV82_01890</name>
</gene>
<sequence>MIRENRTLLPIRAIIEALGGTIDWDAKEQKVTINFKGTNIQLWIGKNTALVNGEYKLIDPKNPEVKPIIIPPGRTMLPIRFIAENLGCLVEWNETLKEVKITYPKP</sequence>
<comment type="caution">
    <text evidence="2">The sequence shown here is derived from an EMBL/GenBank/DDBJ whole genome shotgun (WGS) entry which is preliminary data.</text>
</comment>
<evidence type="ECO:0000259" key="1">
    <source>
        <dbReference type="Pfam" id="PF07833"/>
    </source>
</evidence>